<accession>A0A7Y9RZC1</accession>
<dbReference type="Gene3D" id="1.10.940.10">
    <property type="entry name" value="NusB-like"/>
    <property type="match status" value="1"/>
</dbReference>
<dbReference type="SUPFAM" id="SSF53335">
    <property type="entry name" value="S-adenosyl-L-methionine-dependent methyltransferases"/>
    <property type="match status" value="1"/>
</dbReference>
<dbReference type="InterPro" id="IPR001678">
    <property type="entry name" value="MeTrfase_RsmB-F_NOP2_dom"/>
</dbReference>
<evidence type="ECO:0000256" key="2">
    <source>
        <dbReference type="ARBA" id="ARBA00022679"/>
    </source>
</evidence>
<dbReference type="RefSeq" id="WP_179500716.1">
    <property type="nucleotide sequence ID" value="NZ_JACCAA010000001.1"/>
</dbReference>
<dbReference type="GO" id="GO:0003723">
    <property type="term" value="F:RNA binding"/>
    <property type="evidence" value="ECO:0007669"/>
    <property type="project" value="UniProtKB-UniRule"/>
</dbReference>
<dbReference type="FunFam" id="3.40.50.150:FF:000257">
    <property type="entry name" value="16S rRNA methyltransferase"/>
    <property type="match status" value="1"/>
</dbReference>
<evidence type="ECO:0000256" key="4">
    <source>
        <dbReference type="ARBA" id="ARBA00022884"/>
    </source>
</evidence>
<comment type="function">
    <text evidence="5">May act as RNA methyltransferase.</text>
</comment>
<dbReference type="EMBL" id="JACCAA010000001">
    <property type="protein sequence ID" value="NYG57438.1"/>
    <property type="molecule type" value="Genomic_DNA"/>
</dbReference>
<organism evidence="9 10">
    <name type="scientific">Nocardioides daedukensis</name>
    <dbReference type="NCBI Taxonomy" id="634462"/>
    <lineage>
        <taxon>Bacteria</taxon>
        <taxon>Bacillati</taxon>
        <taxon>Actinomycetota</taxon>
        <taxon>Actinomycetes</taxon>
        <taxon>Propionibacteriales</taxon>
        <taxon>Nocardioidaceae</taxon>
        <taxon>Nocardioides</taxon>
    </lineage>
</organism>
<dbReference type="SUPFAM" id="SSF48013">
    <property type="entry name" value="NusB-like"/>
    <property type="match status" value="1"/>
</dbReference>
<dbReference type="InterPro" id="IPR035926">
    <property type="entry name" value="NusB-like_sf"/>
</dbReference>
<dbReference type="Pfam" id="PF01029">
    <property type="entry name" value="NusB"/>
    <property type="match status" value="1"/>
</dbReference>
<dbReference type="AlphaFoldDB" id="A0A7Y9RZC1"/>
<feature type="active site" description="Nucleophile" evidence="6">
    <location>
        <position position="405"/>
    </location>
</feature>
<keyword evidence="4 6" id="KW-0694">RNA-binding</keyword>
<proteinExistence type="inferred from homology"/>
<evidence type="ECO:0000256" key="6">
    <source>
        <dbReference type="PROSITE-ProRule" id="PRU01023"/>
    </source>
</evidence>
<reference evidence="9 10" key="1">
    <citation type="submission" date="2020-07" db="EMBL/GenBank/DDBJ databases">
        <title>Sequencing the genomes of 1000 actinobacteria strains.</title>
        <authorList>
            <person name="Klenk H.-P."/>
        </authorList>
    </citation>
    <scope>NUCLEOTIDE SEQUENCE [LARGE SCALE GENOMIC DNA]</scope>
    <source>
        <strain evidence="9 10">DSM 23819</strain>
    </source>
</reference>
<dbReference type="InterPro" id="IPR006027">
    <property type="entry name" value="NusB_RsmB_TIM44"/>
</dbReference>
<dbReference type="GO" id="GO:0006355">
    <property type="term" value="P:regulation of DNA-templated transcription"/>
    <property type="evidence" value="ECO:0007669"/>
    <property type="project" value="InterPro"/>
</dbReference>
<dbReference type="InterPro" id="IPR023267">
    <property type="entry name" value="RCMT"/>
</dbReference>
<evidence type="ECO:0000313" key="10">
    <source>
        <dbReference type="Proteomes" id="UP000540656"/>
    </source>
</evidence>
<feature type="domain" description="SAM-dependent MTase RsmB/NOP-type" evidence="8">
    <location>
        <begin position="179"/>
        <end position="474"/>
    </location>
</feature>
<feature type="binding site" evidence="6">
    <location>
        <position position="352"/>
    </location>
    <ligand>
        <name>S-adenosyl-L-methionine</name>
        <dbReference type="ChEBI" id="CHEBI:59789"/>
    </ligand>
</feature>
<evidence type="ECO:0000256" key="3">
    <source>
        <dbReference type="ARBA" id="ARBA00022691"/>
    </source>
</evidence>
<dbReference type="PANTHER" id="PTHR22807">
    <property type="entry name" value="NOP2 YEAST -RELATED NOL1/NOP2/FMU SUN DOMAIN-CONTAINING"/>
    <property type="match status" value="1"/>
</dbReference>
<dbReference type="PROSITE" id="PS51686">
    <property type="entry name" value="SAM_MT_RSMB_NOP"/>
    <property type="match status" value="1"/>
</dbReference>
<dbReference type="Proteomes" id="UP000540656">
    <property type="component" value="Unassembled WGS sequence"/>
</dbReference>
<dbReference type="GO" id="GO:0008173">
    <property type="term" value="F:RNA methyltransferase activity"/>
    <property type="evidence" value="ECO:0007669"/>
    <property type="project" value="InterPro"/>
</dbReference>
<evidence type="ECO:0000256" key="1">
    <source>
        <dbReference type="ARBA" id="ARBA00022603"/>
    </source>
</evidence>
<dbReference type="EC" id="2.1.1.176" evidence="9"/>
<comment type="caution">
    <text evidence="9">The sequence shown here is derived from an EMBL/GenBank/DDBJ whole genome shotgun (WGS) entry which is preliminary data.</text>
</comment>
<dbReference type="Gene3D" id="3.40.50.150">
    <property type="entry name" value="Vaccinia Virus protein VP39"/>
    <property type="match status" value="1"/>
</dbReference>
<dbReference type="InterPro" id="IPR029063">
    <property type="entry name" value="SAM-dependent_MTases_sf"/>
</dbReference>
<evidence type="ECO:0000256" key="7">
    <source>
        <dbReference type="SAM" id="MobiDB-lite"/>
    </source>
</evidence>
<evidence type="ECO:0000256" key="5">
    <source>
        <dbReference type="ARBA" id="ARBA00059465"/>
    </source>
</evidence>
<comment type="similarity">
    <text evidence="6">Belongs to the class I-like SAM-binding methyltransferase superfamily. RsmB/NOP family.</text>
</comment>
<feature type="compositionally biased region" description="Basic residues" evidence="7">
    <location>
        <begin position="1"/>
        <end position="12"/>
    </location>
</feature>
<evidence type="ECO:0000313" key="9">
    <source>
        <dbReference type="EMBL" id="NYG57438.1"/>
    </source>
</evidence>
<keyword evidence="2 6" id="KW-0808">Transferase</keyword>
<sequence>MADPRGRRRRPGGRPAPARAKVDAPRAAAYDVLKAVRVDDAYANLVLPHVLRTAGLTGRDAAFVTELASGTIRRQGTYDAILRACVDRPLAKVEAKVLDALRLGTHQLLAMRVPPHAAISSTVDLVRAKAGQGPAGFTNAVLRKVAEHDHDQWVRRIAPTDPVGFAAIAHAHPVWVVEELRRSLRSVGAADELETLLAADNAAPKVTLVSRPGTSTVEELQAAGAEPTGRSPHALVLDSGDPGAIAAVAEGRAGVQDEGSQLVALALAHVGLEGRDERWLDTCAGPGGKSALLGALAGQRGAHLLASERQEHRAGLVRRATRTSTAGLLGVVVADGTRPAWAPGSFDRVIVDAPCSGLGALRRRPESRWRRSPKDIAELVPLQTELLVNALDSVRPGGVVAYVTCSPVLAETSGVVESVLARRDDTRLIDAEQALLSVPGVALEKVTGPLPGTVQLWPHRHGTDAMFLALLTRS</sequence>
<name>A0A7Y9RZC1_9ACTN</name>
<keyword evidence="1 6" id="KW-0489">Methyltransferase</keyword>
<dbReference type="InterPro" id="IPR049560">
    <property type="entry name" value="MeTrfase_RsmB-F_NOP2_cat"/>
</dbReference>
<gene>
    <name evidence="9" type="ORF">BJ980_000361</name>
</gene>
<dbReference type="PANTHER" id="PTHR22807:SF53">
    <property type="entry name" value="RIBOSOMAL RNA SMALL SUBUNIT METHYLTRANSFERASE B-RELATED"/>
    <property type="match status" value="1"/>
</dbReference>
<feature type="binding site" evidence="6">
    <location>
        <position position="335"/>
    </location>
    <ligand>
        <name>S-adenosyl-L-methionine</name>
        <dbReference type="ChEBI" id="CHEBI:59789"/>
    </ligand>
</feature>
<keyword evidence="10" id="KW-1185">Reference proteome</keyword>
<dbReference type="Pfam" id="PF01189">
    <property type="entry name" value="Methyltr_RsmB-F"/>
    <property type="match status" value="1"/>
</dbReference>
<dbReference type="CDD" id="cd02440">
    <property type="entry name" value="AdoMet_MTases"/>
    <property type="match status" value="1"/>
</dbReference>
<protein>
    <submittedName>
        <fullName evidence="9">16S rRNA (Cytosine967-C5)-methyltransferase</fullName>
        <ecNumber evidence="9">2.1.1.176</ecNumber>
    </submittedName>
</protein>
<feature type="binding site" evidence="6">
    <location>
        <begin position="283"/>
        <end position="289"/>
    </location>
    <ligand>
        <name>S-adenosyl-L-methionine</name>
        <dbReference type="ChEBI" id="CHEBI:59789"/>
    </ligand>
</feature>
<feature type="binding site" evidence="6">
    <location>
        <position position="308"/>
    </location>
    <ligand>
        <name>S-adenosyl-L-methionine</name>
        <dbReference type="ChEBI" id="CHEBI:59789"/>
    </ligand>
</feature>
<feature type="region of interest" description="Disordered" evidence="7">
    <location>
        <begin position="1"/>
        <end position="21"/>
    </location>
</feature>
<dbReference type="PRINTS" id="PR02008">
    <property type="entry name" value="RCMTFAMILY"/>
</dbReference>
<keyword evidence="3 6" id="KW-0949">S-adenosyl-L-methionine</keyword>
<dbReference type="GO" id="GO:0001510">
    <property type="term" value="P:RNA methylation"/>
    <property type="evidence" value="ECO:0007669"/>
    <property type="project" value="InterPro"/>
</dbReference>
<evidence type="ECO:0000259" key="8">
    <source>
        <dbReference type="PROSITE" id="PS51686"/>
    </source>
</evidence>